<name>A0A8S0Z3Q5_ARCPL</name>
<feature type="compositionally biased region" description="Acidic residues" evidence="1">
    <location>
        <begin position="317"/>
        <end position="327"/>
    </location>
</feature>
<feature type="compositionally biased region" description="Basic and acidic residues" evidence="1">
    <location>
        <begin position="816"/>
        <end position="836"/>
    </location>
</feature>
<dbReference type="AlphaFoldDB" id="A0A8S0Z3Q5"/>
<keyword evidence="4" id="KW-1185">Reference proteome</keyword>
<feature type="compositionally biased region" description="Low complexity" evidence="1">
    <location>
        <begin position="462"/>
        <end position="472"/>
    </location>
</feature>
<feature type="compositionally biased region" description="Basic residues" evidence="1">
    <location>
        <begin position="702"/>
        <end position="714"/>
    </location>
</feature>
<evidence type="ECO:0000313" key="3">
    <source>
        <dbReference type="EMBL" id="CAB3227041.1"/>
    </source>
</evidence>
<comment type="caution">
    <text evidence="3">The sequence shown here is derived from an EMBL/GenBank/DDBJ whole genome shotgun (WGS) entry which is preliminary data.</text>
</comment>
<keyword evidence="2" id="KW-0812">Transmembrane</keyword>
<dbReference type="GO" id="GO:0071786">
    <property type="term" value="P:endoplasmic reticulum tubular network organization"/>
    <property type="evidence" value="ECO:0007669"/>
    <property type="project" value="TreeGrafter"/>
</dbReference>
<feature type="region of interest" description="Disordered" evidence="1">
    <location>
        <begin position="306"/>
        <end position="472"/>
    </location>
</feature>
<feature type="compositionally biased region" description="Basic and acidic residues" evidence="1">
    <location>
        <begin position="391"/>
        <end position="400"/>
    </location>
</feature>
<feature type="region of interest" description="Disordered" evidence="1">
    <location>
        <begin position="259"/>
        <end position="278"/>
    </location>
</feature>
<reference evidence="3 4" key="1">
    <citation type="submission" date="2020-04" db="EMBL/GenBank/DDBJ databases">
        <authorList>
            <person name="Wallbank WR R."/>
            <person name="Pardo Diaz C."/>
            <person name="Kozak K."/>
            <person name="Martin S."/>
            <person name="Jiggins C."/>
            <person name="Moest M."/>
            <person name="Warren A I."/>
            <person name="Byers J.R.P. K."/>
            <person name="Montejo-Kovacevich G."/>
            <person name="Yen C E."/>
        </authorList>
    </citation>
    <scope>NUCLEOTIDE SEQUENCE [LARGE SCALE GENOMIC DNA]</scope>
</reference>
<feature type="compositionally biased region" description="Basic and acidic residues" evidence="1">
    <location>
        <begin position="441"/>
        <end position="461"/>
    </location>
</feature>
<dbReference type="GO" id="GO:0005789">
    <property type="term" value="C:endoplasmic reticulum membrane"/>
    <property type="evidence" value="ECO:0007669"/>
    <property type="project" value="TreeGrafter"/>
</dbReference>
<feature type="region of interest" description="Disordered" evidence="1">
    <location>
        <begin position="816"/>
        <end position="843"/>
    </location>
</feature>
<dbReference type="GO" id="GO:0008017">
    <property type="term" value="F:microtubule binding"/>
    <property type="evidence" value="ECO:0007669"/>
    <property type="project" value="TreeGrafter"/>
</dbReference>
<dbReference type="PANTHER" id="PTHR12300:SF117">
    <property type="entry name" value="LP05237P-RELATED"/>
    <property type="match status" value="1"/>
</dbReference>
<gene>
    <name evidence="3" type="ORF">APLA_LOCUS3208</name>
</gene>
<sequence length="942" mass="105372">MALGCATSNRDASSRLPPLSLGLSSVRFIVNKLEAEYTRVTSSNTIEISRELIKYDPNIDESYENYHDSPLCQPRGTVWNRIAAHLGVALSRSVPSVTIGNFGVLALTTGLFAPRMITYLVLYPFCRLIFGTLYPAYASYKAVRTKNLKEYVKWMMYWIVFALFTCTETFTDVFLSWFPFYYEVKIVLVLWLLSPATKGSSILYRKFVHPALCRREQEIDEYIAKAKDQGYHTVLNLGTKGVNYATTVIMQTAIKNLNLPSPEQDREPRARQAIGSRDVTDGDIYEDLEYQRSDLPGIVEIVELNNDNSDHVMGEGDVNDPDYEPDDTSARSRGNIIRKRKTAKDKEKRPRSKSRGRRTRSQAAQDKEILGGGGLVQQLRKSYSLSDLTECEPREERGSDEADDVLTEPRLVRRGGPKSGYRRSASESNSRSPMYFPEVDVDVRPRPRSDEPDFSHIKSSEDISSSYSSADNSASLSRAASLGAAARARGRSARVTCVTPIKRPQAAEENEVIIEELQDTDSFEYANMPPLVNLPTPMYLSHTQPPFIYQYVGDHIKILQVLGTQLSNSIPNNEPDNNTDHWDQKEIASEQTSLNNSIKAENIPFSKNKIETIDKVSDVVSDIPVVIEHKDNNDDQMNIETKNIVQPIIEIDQEPISINMKKTVNILDETAETTCLHTSQYENDSVESDDEASFGTPENSPKSKRKLPKGKYGKCKAPSPPMLKTDNLKVVDEKVCESVRATVIDSTASQESLVGIVSKLSYTSIKKSDFNDIQFSNLVEKNKGRQKSKSPANTPKSSSSGIGKLLQLPSKLAFWHKTEDKPKTDDTRTSSDDLSRRSSTSDQALEGFQSCGELNTIVADETTVDYDIDKLQPEKTDQKSFADVVDVDNEVISKDIIDKSDALQKLIEAKIENHPDPLLFAAEVRLNSNAVGLCYHPPGKKI</sequence>
<feature type="transmembrane region" description="Helical" evidence="2">
    <location>
        <begin position="157"/>
        <end position="180"/>
    </location>
</feature>
<protein>
    <recommendedName>
        <fullName evidence="5">Receptor expression-enhancing protein 1</fullName>
    </recommendedName>
</protein>
<keyword evidence="2" id="KW-0472">Membrane</keyword>
<evidence type="ECO:0000256" key="2">
    <source>
        <dbReference type="SAM" id="Phobius"/>
    </source>
</evidence>
<proteinExistence type="predicted"/>
<evidence type="ECO:0000313" key="4">
    <source>
        <dbReference type="Proteomes" id="UP000494106"/>
    </source>
</evidence>
<feature type="region of interest" description="Disordered" evidence="1">
    <location>
        <begin position="682"/>
        <end position="724"/>
    </location>
</feature>
<dbReference type="Pfam" id="PF03134">
    <property type="entry name" value="TB2_DP1_HVA22"/>
    <property type="match status" value="1"/>
</dbReference>
<dbReference type="PANTHER" id="PTHR12300">
    <property type="entry name" value="HVA22-LIKE PROTEINS"/>
    <property type="match status" value="1"/>
</dbReference>
<feature type="compositionally biased region" description="Polar residues" evidence="1">
    <location>
        <begin position="789"/>
        <end position="801"/>
    </location>
</feature>
<dbReference type="Proteomes" id="UP000494106">
    <property type="component" value="Unassembled WGS sequence"/>
</dbReference>
<accession>A0A8S0Z3Q5</accession>
<dbReference type="GO" id="GO:0071782">
    <property type="term" value="C:endoplasmic reticulum tubular network"/>
    <property type="evidence" value="ECO:0007669"/>
    <property type="project" value="TreeGrafter"/>
</dbReference>
<dbReference type="GO" id="GO:0005881">
    <property type="term" value="C:cytoplasmic microtubule"/>
    <property type="evidence" value="ECO:0007669"/>
    <property type="project" value="TreeGrafter"/>
</dbReference>
<feature type="region of interest" description="Disordered" evidence="1">
    <location>
        <begin position="781"/>
        <end position="803"/>
    </location>
</feature>
<organism evidence="3 4">
    <name type="scientific">Arctia plantaginis</name>
    <name type="common">Wood tiger moth</name>
    <name type="synonym">Phalaena plantaginis</name>
    <dbReference type="NCBI Taxonomy" id="874455"/>
    <lineage>
        <taxon>Eukaryota</taxon>
        <taxon>Metazoa</taxon>
        <taxon>Ecdysozoa</taxon>
        <taxon>Arthropoda</taxon>
        <taxon>Hexapoda</taxon>
        <taxon>Insecta</taxon>
        <taxon>Pterygota</taxon>
        <taxon>Neoptera</taxon>
        <taxon>Endopterygota</taxon>
        <taxon>Lepidoptera</taxon>
        <taxon>Glossata</taxon>
        <taxon>Ditrysia</taxon>
        <taxon>Noctuoidea</taxon>
        <taxon>Erebidae</taxon>
        <taxon>Arctiinae</taxon>
        <taxon>Arctia</taxon>
    </lineage>
</organism>
<feature type="transmembrane region" description="Helical" evidence="2">
    <location>
        <begin position="116"/>
        <end position="137"/>
    </location>
</feature>
<dbReference type="EMBL" id="CADEBC010000232">
    <property type="protein sequence ID" value="CAB3227041.1"/>
    <property type="molecule type" value="Genomic_DNA"/>
</dbReference>
<evidence type="ECO:0008006" key="5">
    <source>
        <dbReference type="Google" id="ProtNLM"/>
    </source>
</evidence>
<dbReference type="InterPro" id="IPR004345">
    <property type="entry name" value="TB2_DP1_HVA22"/>
</dbReference>
<keyword evidence="2" id="KW-1133">Transmembrane helix</keyword>
<evidence type="ECO:0000256" key="1">
    <source>
        <dbReference type="SAM" id="MobiDB-lite"/>
    </source>
</evidence>
<feature type="compositionally biased region" description="Basic residues" evidence="1">
    <location>
        <begin position="336"/>
        <end position="360"/>
    </location>
</feature>
<dbReference type="OrthoDB" id="10009287at2759"/>